<sequence length="182" mass="19507">MSTARGEAQPGSAAARQSLPPLFWIMAAVAAAALVVAGVLAFNLGSHSLQGRDPNAALGQLEGKTPDELQAELDRIVEEGMFNISIASYVEFREGTAEGEVRIENVPSNHYLMQVEVVRDDTGESVYRTGMIEPNHHIQRARLDADLDVGSYPCTAVFYAFESDTEEPVGQAAAKMTIVVAG</sequence>
<evidence type="ECO:0000313" key="2">
    <source>
        <dbReference type="EMBL" id="ROT92096.1"/>
    </source>
</evidence>
<protein>
    <submittedName>
        <fullName evidence="2">Uncharacterized protein</fullName>
    </submittedName>
</protein>
<reference evidence="3" key="1">
    <citation type="submission" date="2018-05" db="EMBL/GenBank/DDBJ databases">
        <title>Genome Sequencing of selected type strains of the family Eggerthellaceae.</title>
        <authorList>
            <person name="Danylec N."/>
            <person name="Stoll D.A."/>
            <person name="Doetsch A."/>
            <person name="Huch M."/>
        </authorList>
    </citation>
    <scope>NUCLEOTIDE SEQUENCE [LARGE SCALE GENOMIC DNA]</scope>
    <source>
        <strain evidence="3">DSM 27213</strain>
    </source>
</reference>
<name>A0A423UP00_9ACTN</name>
<evidence type="ECO:0000256" key="1">
    <source>
        <dbReference type="SAM" id="Phobius"/>
    </source>
</evidence>
<comment type="caution">
    <text evidence="2">The sequence shown here is derived from an EMBL/GenBank/DDBJ whole genome shotgun (WGS) entry which is preliminary data.</text>
</comment>
<dbReference type="AlphaFoldDB" id="A0A423UP00"/>
<keyword evidence="1" id="KW-1133">Transmembrane helix</keyword>
<gene>
    <name evidence="2" type="ORF">DMP12_00980</name>
</gene>
<dbReference type="Proteomes" id="UP000285258">
    <property type="component" value="Unassembled WGS sequence"/>
</dbReference>
<accession>A0A423UP00</accession>
<feature type="transmembrane region" description="Helical" evidence="1">
    <location>
        <begin position="22"/>
        <end position="42"/>
    </location>
</feature>
<organism evidence="2 3">
    <name type="scientific">Gordonibacter urolithinfaciens</name>
    <dbReference type="NCBI Taxonomy" id="1335613"/>
    <lineage>
        <taxon>Bacteria</taxon>
        <taxon>Bacillati</taxon>
        <taxon>Actinomycetota</taxon>
        <taxon>Coriobacteriia</taxon>
        <taxon>Eggerthellales</taxon>
        <taxon>Eggerthellaceae</taxon>
        <taxon>Gordonibacter</taxon>
    </lineage>
</organism>
<keyword evidence="1" id="KW-0472">Membrane</keyword>
<evidence type="ECO:0000313" key="3">
    <source>
        <dbReference type="Proteomes" id="UP000285258"/>
    </source>
</evidence>
<keyword evidence="1" id="KW-0812">Transmembrane</keyword>
<proteinExistence type="predicted"/>
<dbReference type="EMBL" id="QIBW01000001">
    <property type="protein sequence ID" value="ROT92096.1"/>
    <property type="molecule type" value="Genomic_DNA"/>
</dbReference>